<proteinExistence type="inferred from homology"/>
<dbReference type="RefSeq" id="WP_004369700.1">
    <property type="nucleotide sequence ID" value="NZ_GL833119.1"/>
</dbReference>
<reference evidence="8" key="1">
    <citation type="submission" date="2011-01" db="EMBL/GenBank/DDBJ databases">
        <authorList>
            <person name="Muzny D."/>
            <person name="Qin X."/>
            <person name="Buhay C."/>
            <person name="Dugan-Rocha S."/>
            <person name="Ding Y."/>
            <person name="Chen G."/>
            <person name="Hawes A."/>
            <person name="Holder M."/>
            <person name="Jhangiani S."/>
            <person name="Johnson A."/>
            <person name="Khan Z."/>
            <person name="Li Z."/>
            <person name="Liu W."/>
            <person name="Liu X."/>
            <person name="Perez L."/>
            <person name="Shen H."/>
            <person name="Wang Q."/>
            <person name="Watt J."/>
            <person name="Xi L."/>
            <person name="Xin Y."/>
            <person name="Zhou J."/>
            <person name="Deng J."/>
            <person name="Jiang H."/>
            <person name="Liu Y."/>
            <person name="Qu J."/>
            <person name="Song X.-Z."/>
            <person name="Zhang L."/>
            <person name="Villasana D."/>
            <person name="Johnson A."/>
            <person name="Liu J."/>
            <person name="Liyanage D."/>
            <person name="Lorensuhewa L."/>
            <person name="Robinson T."/>
            <person name="Song A."/>
            <person name="Song B.-B."/>
            <person name="Dinh H."/>
            <person name="Thornton R."/>
            <person name="Coyle M."/>
            <person name="Francisco L."/>
            <person name="Jackson L."/>
            <person name="Javaid M."/>
            <person name="Korchina V."/>
            <person name="Kovar C."/>
            <person name="Mata R."/>
            <person name="Mathew T."/>
            <person name="Ngo R."/>
            <person name="Nguyen L."/>
            <person name="Nguyen N."/>
            <person name="Okwuonu G."/>
            <person name="Ongeri F."/>
            <person name="Pham C."/>
            <person name="Simmons D."/>
            <person name="Wilczek-Boney K."/>
            <person name="Hale W."/>
            <person name="Jakkamsetti A."/>
            <person name="Pham P."/>
            <person name="Ruth R."/>
            <person name="San Lucas F."/>
            <person name="Warren J."/>
            <person name="Zhang J."/>
            <person name="Zhao Z."/>
            <person name="Zhou C."/>
            <person name="Zhu D."/>
            <person name="Lee S."/>
            <person name="Bess C."/>
            <person name="Blankenburg K."/>
            <person name="Forbes L."/>
            <person name="Fu Q."/>
            <person name="Gubbala S."/>
            <person name="Hirani K."/>
            <person name="Jayaseelan J.C."/>
            <person name="Lara F."/>
            <person name="Munidasa M."/>
            <person name="Palculict T."/>
            <person name="Patil S."/>
            <person name="Pu L.-L."/>
            <person name="Saada N."/>
            <person name="Tang L."/>
            <person name="Weissenberger G."/>
            <person name="Zhu Y."/>
            <person name="Hemphill L."/>
            <person name="Shang Y."/>
            <person name="Youmans B."/>
            <person name="Ayvaz T."/>
            <person name="Ross M."/>
            <person name="Santibanez J."/>
            <person name="Aqrawi P."/>
            <person name="Gross S."/>
            <person name="Joshi V."/>
            <person name="Fowler G."/>
            <person name="Nazareth L."/>
            <person name="Reid J."/>
            <person name="Worley K."/>
            <person name="Petrosino J."/>
            <person name="Highlander S."/>
            <person name="Gibbs R."/>
        </authorList>
    </citation>
    <scope>NUCLEOTIDE SEQUENCE [LARGE SCALE GENOMIC DNA]</scope>
    <source>
        <strain evidence="8">ATCC 33269</strain>
    </source>
</reference>
<comment type="subcellular location">
    <subcellularLocation>
        <location evidence="1">Cell outer membrane</location>
    </subcellularLocation>
</comment>
<evidence type="ECO:0000256" key="4">
    <source>
        <dbReference type="ARBA" id="ARBA00023136"/>
    </source>
</evidence>
<gene>
    <name evidence="8" type="ORF">HMPREF0663_11555</name>
</gene>
<dbReference type="AlphaFoldDB" id="E7RQV4"/>
<dbReference type="SUPFAM" id="SSF48452">
    <property type="entry name" value="TPR-like"/>
    <property type="match status" value="1"/>
</dbReference>
<evidence type="ECO:0000313" key="9">
    <source>
        <dbReference type="Proteomes" id="UP000005580"/>
    </source>
</evidence>
<protein>
    <submittedName>
        <fullName evidence="8">SusD family protein</fullName>
    </submittedName>
</protein>
<evidence type="ECO:0000256" key="2">
    <source>
        <dbReference type="ARBA" id="ARBA00006275"/>
    </source>
</evidence>
<dbReference type="HOGENOM" id="CLU_015553_1_2_10"/>
<name>E7RQV4_9BACT</name>
<feature type="domain" description="RagB/SusD" evidence="6">
    <location>
        <begin position="399"/>
        <end position="535"/>
    </location>
</feature>
<dbReference type="Gene3D" id="1.25.40.390">
    <property type="match status" value="1"/>
</dbReference>
<dbReference type="eggNOG" id="COG0446">
    <property type="taxonomic scope" value="Bacteria"/>
</dbReference>
<keyword evidence="9" id="KW-1185">Reference proteome</keyword>
<dbReference type="Pfam" id="PF07980">
    <property type="entry name" value="SusD_RagB"/>
    <property type="match status" value="1"/>
</dbReference>
<dbReference type="InterPro" id="IPR033985">
    <property type="entry name" value="SusD-like_N"/>
</dbReference>
<comment type="similarity">
    <text evidence="2">Belongs to the SusD family.</text>
</comment>
<dbReference type="InterPro" id="IPR011990">
    <property type="entry name" value="TPR-like_helical_dom_sf"/>
</dbReference>
<evidence type="ECO:0000256" key="1">
    <source>
        <dbReference type="ARBA" id="ARBA00004442"/>
    </source>
</evidence>
<feature type="domain" description="SusD-like N-terminal" evidence="7">
    <location>
        <begin position="90"/>
        <end position="226"/>
    </location>
</feature>
<sequence length="536" mass="61114">MKHFAVIILVLLSLTSCLDEHPRDQIPEAEAYTSAKSLYINAVSTLYNYIGGHADSEGLQGTYRGVYDYNTFTTDEAMLPTRGGDWYDGGFWQNLYLHRWTSTDRSLYDTWGYLYKVIVICNRSLVRIEENKALLTDAQKAAYEAEVRAVRAMYYYYLIDMFGNVPLVVSEGTSIKDIEQSSRSKVFRFVFDEFQAVAPLLPNEHSNREGAYYGRITRPVVWFLLAKLALNAEVYADNDWTDGTKLDGKNIYFTVAGRRLNAWQTVECYADSIASAGYSLEDNYAKNFTVHNESSVENIFTIPMNKIVYANQFHYLFRSRHYRHGDMLGMGSENGTSATVSTVETYGYGTGNVDARYALNFYSDTLRVDGSVVYLSKDKPLVYMPLEVKLDLTGTEYEKTAGARMSKYEIDRTAYLDGKLQDNDIVLFRYADVLLMTAEAKVRNGENGDRELNRVRARAGMPARSATLKNILDERLLELMWEGWRRQDLIRFGKFSSSYDQRPQLDGESSGYTTVFPIPDAVCKLNVNLKQNSGYK</sequence>
<dbReference type="EMBL" id="AEPE02000005">
    <property type="protein sequence ID" value="EFZ36642.1"/>
    <property type="molecule type" value="Genomic_DNA"/>
</dbReference>
<accession>E7RQV4</accession>
<dbReference type="Pfam" id="PF14322">
    <property type="entry name" value="SusD-like_3"/>
    <property type="match status" value="1"/>
</dbReference>
<keyword evidence="3" id="KW-0732">Signal</keyword>
<evidence type="ECO:0000259" key="6">
    <source>
        <dbReference type="Pfam" id="PF07980"/>
    </source>
</evidence>
<keyword evidence="4" id="KW-0472">Membrane</keyword>
<comment type="caution">
    <text evidence="8">The sequence shown here is derived from an EMBL/GenBank/DDBJ whole genome shotgun (WGS) entry which is preliminary data.</text>
</comment>
<evidence type="ECO:0000259" key="7">
    <source>
        <dbReference type="Pfam" id="PF14322"/>
    </source>
</evidence>
<dbReference type="Proteomes" id="UP000005580">
    <property type="component" value="Unassembled WGS sequence"/>
</dbReference>
<organism evidence="8 9">
    <name type="scientific">Hoylesella oralis ATCC 33269</name>
    <dbReference type="NCBI Taxonomy" id="873533"/>
    <lineage>
        <taxon>Bacteria</taxon>
        <taxon>Pseudomonadati</taxon>
        <taxon>Bacteroidota</taxon>
        <taxon>Bacteroidia</taxon>
        <taxon>Bacteroidales</taxon>
        <taxon>Prevotellaceae</taxon>
        <taxon>Hoylesella</taxon>
    </lineage>
</organism>
<dbReference type="STRING" id="28134.SAMN05444288_2365"/>
<evidence type="ECO:0000256" key="3">
    <source>
        <dbReference type="ARBA" id="ARBA00022729"/>
    </source>
</evidence>
<dbReference type="PROSITE" id="PS51257">
    <property type="entry name" value="PROKAR_LIPOPROTEIN"/>
    <property type="match status" value="1"/>
</dbReference>
<dbReference type="GO" id="GO:0009279">
    <property type="term" value="C:cell outer membrane"/>
    <property type="evidence" value="ECO:0007669"/>
    <property type="project" value="UniProtKB-SubCell"/>
</dbReference>
<keyword evidence="5" id="KW-0998">Cell outer membrane</keyword>
<evidence type="ECO:0000256" key="5">
    <source>
        <dbReference type="ARBA" id="ARBA00023237"/>
    </source>
</evidence>
<dbReference type="InterPro" id="IPR012944">
    <property type="entry name" value="SusD_RagB_dom"/>
</dbReference>
<evidence type="ECO:0000313" key="8">
    <source>
        <dbReference type="EMBL" id="EFZ36642.1"/>
    </source>
</evidence>